<evidence type="ECO:0000313" key="4">
    <source>
        <dbReference type="Proteomes" id="UP000518300"/>
    </source>
</evidence>
<evidence type="ECO:0000259" key="2">
    <source>
        <dbReference type="Pfam" id="PF22322"/>
    </source>
</evidence>
<dbReference type="InterPro" id="IPR054246">
    <property type="entry name" value="DUF6973"/>
</dbReference>
<feature type="domain" description="DUF6973" evidence="2">
    <location>
        <begin position="139"/>
        <end position="252"/>
    </location>
</feature>
<evidence type="ECO:0000256" key="1">
    <source>
        <dbReference type="SAM" id="MobiDB-lite"/>
    </source>
</evidence>
<feature type="region of interest" description="Disordered" evidence="1">
    <location>
        <begin position="23"/>
        <end position="80"/>
    </location>
</feature>
<dbReference type="AlphaFoldDB" id="A0A848LPN3"/>
<gene>
    <name evidence="3" type="ORF">HG543_32850</name>
</gene>
<dbReference type="Proteomes" id="UP000518300">
    <property type="component" value="Unassembled WGS sequence"/>
</dbReference>
<dbReference type="EMBL" id="JABBJJ010000196">
    <property type="protein sequence ID" value="NMO19629.1"/>
    <property type="molecule type" value="Genomic_DNA"/>
</dbReference>
<proteinExistence type="predicted"/>
<comment type="caution">
    <text evidence="3">The sequence shown here is derived from an EMBL/GenBank/DDBJ whole genome shotgun (WGS) entry which is preliminary data.</text>
</comment>
<feature type="compositionally biased region" description="Low complexity" evidence="1">
    <location>
        <begin position="32"/>
        <end position="45"/>
    </location>
</feature>
<reference evidence="3 4" key="1">
    <citation type="submission" date="2020-04" db="EMBL/GenBank/DDBJ databases">
        <title>Draft genome of Pyxidicoccus fallax type strain.</title>
        <authorList>
            <person name="Whitworth D.E."/>
        </authorList>
    </citation>
    <scope>NUCLEOTIDE SEQUENCE [LARGE SCALE GENOMIC DNA]</scope>
    <source>
        <strain evidence="3 4">DSM 14698</strain>
    </source>
</reference>
<feature type="region of interest" description="Disordered" evidence="1">
    <location>
        <begin position="269"/>
        <end position="295"/>
    </location>
</feature>
<protein>
    <submittedName>
        <fullName evidence="3">Wnt family protein</fullName>
    </submittedName>
</protein>
<keyword evidence="4" id="KW-1185">Reference proteome</keyword>
<evidence type="ECO:0000313" key="3">
    <source>
        <dbReference type="EMBL" id="NMO19629.1"/>
    </source>
</evidence>
<feature type="region of interest" description="Disordered" evidence="1">
    <location>
        <begin position="150"/>
        <end position="169"/>
    </location>
</feature>
<sequence length="295" mass="31550">MSMNVRGGDSVTKILQRVSNAVKDIAKPAPAPQAASTGQSGQAQTRVPGWDGTSSFQAGPARGANPATPAPTASRPDLGQIQRDYQVKDDETTKWSPKGLGFIPIPFAPEAEVTKTEAKMLDQLSVSQGLYGLKKLNDIKEKAFAEADRLYPTPGSVPGNIPEDRRGEWVGNDGHRDAFRHAYWNALMTREFGADWTKQFATAHEALPGNPATREAMDLYNNEVGRQIAIDNPNASPEELATLVQQAVTDGKTVVLDSSGQLQWSDRVAYGQHGLTDGTPGNGGQDVPDGSASAR</sequence>
<dbReference type="Pfam" id="PF22322">
    <property type="entry name" value="DUF6973"/>
    <property type="match status" value="1"/>
</dbReference>
<dbReference type="RefSeq" id="WP_169348873.1">
    <property type="nucleotide sequence ID" value="NZ_JABBJJ010000196.1"/>
</dbReference>
<organism evidence="3 4">
    <name type="scientific">Pyxidicoccus fallax</name>
    <dbReference type="NCBI Taxonomy" id="394095"/>
    <lineage>
        <taxon>Bacteria</taxon>
        <taxon>Pseudomonadati</taxon>
        <taxon>Myxococcota</taxon>
        <taxon>Myxococcia</taxon>
        <taxon>Myxococcales</taxon>
        <taxon>Cystobacterineae</taxon>
        <taxon>Myxococcaceae</taxon>
        <taxon>Pyxidicoccus</taxon>
    </lineage>
</organism>
<accession>A0A848LPN3</accession>
<name>A0A848LPN3_9BACT</name>